<feature type="region of interest" description="Disordered" evidence="2">
    <location>
        <begin position="570"/>
        <end position="636"/>
    </location>
</feature>
<feature type="compositionally biased region" description="Polar residues" evidence="2">
    <location>
        <begin position="376"/>
        <end position="386"/>
    </location>
</feature>
<feature type="compositionally biased region" description="Low complexity" evidence="2">
    <location>
        <begin position="696"/>
        <end position="720"/>
    </location>
</feature>
<feature type="compositionally biased region" description="Polar residues" evidence="2">
    <location>
        <begin position="570"/>
        <end position="592"/>
    </location>
</feature>
<dbReference type="Pfam" id="PF08397">
    <property type="entry name" value="IMD"/>
    <property type="match status" value="1"/>
</dbReference>
<dbReference type="GO" id="GO:0007009">
    <property type="term" value="P:plasma membrane organization"/>
    <property type="evidence" value="ECO:0007669"/>
    <property type="project" value="InterPro"/>
</dbReference>
<feature type="compositionally biased region" description="Polar residues" evidence="2">
    <location>
        <begin position="620"/>
        <end position="636"/>
    </location>
</feature>
<reference evidence="4" key="1">
    <citation type="submission" date="2022-01" db="EMBL/GenBank/DDBJ databases">
        <title>Genome Sequence Resource for Two Populations of Ditylenchus destructor, the Migratory Endoparasitic Phytonematode.</title>
        <authorList>
            <person name="Zhang H."/>
            <person name="Lin R."/>
            <person name="Xie B."/>
        </authorList>
    </citation>
    <scope>NUCLEOTIDE SEQUENCE</scope>
    <source>
        <strain evidence="4">BazhouSP</strain>
    </source>
</reference>
<keyword evidence="1" id="KW-0175">Coiled coil</keyword>
<comment type="caution">
    <text evidence="4">The sequence shown here is derived from an EMBL/GenBank/DDBJ whole genome shotgun (WGS) entry which is preliminary data.</text>
</comment>
<feature type="compositionally biased region" description="Polar residues" evidence="2">
    <location>
        <begin position="316"/>
        <end position="342"/>
    </location>
</feature>
<dbReference type="PANTHER" id="PTHR15708">
    <property type="entry name" value="ACTIN BUNDLING/MISSING IN METASTASIS-RELATED"/>
    <property type="match status" value="1"/>
</dbReference>
<protein>
    <submittedName>
        <fullName evidence="4">IRSp53/MIM homology domain-containing protein</fullName>
    </submittedName>
</protein>
<evidence type="ECO:0000256" key="2">
    <source>
        <dbReference type="SAM" id="MobiDB-lite"/>
    </source>
</evidence>
<proteinExistence type="predicted"/>
<dbReference type="GO" id="GO:0003779">
    <property type="term" value="F:actin binding"/>
    <property type="evidence" value="ECO:0007669"/>
    <property type="project" value="InterPro"/>
</dbReference>
<feature type="domain" description="IMD" evidence="3">
    <location>
        <begin position="17"/>
        <end position="136"/>
    </location>
</feature>
<dbReference type="EMBL" id="JAKKPZ010000023">
    <property type="protein sequence ID" value="KAI1711062.1"/>
    <property type="molecule type" value="Genomic_DNA"/>
</dbReference>
<dbReference type="InterPro" id="IPR027267">
    <property type="entry name" value="AH/BAR_dom_sf"/>
</dbReference>
<dbReference type="AlphaFoldDB" id="A0AAD4MY10"/>
<evidence type="ECO:0000313" key="4">
    <source>
        <dbReference type="EMBL" id="KAI1711062.1"/>
    </source>
</evidence>
<dbReference type="GO" id="GO:0005543">
    <property type="term" value="F:phospholipid binding"/>
    <property type="evidence" value="ECO:0007669"/>
    <property type="project" value="TreeGrafter"/>
</dbReference>
<feature type="compositionally biased region" description="Low complexity" evidence="2">
    <location>
        <begin position="361"/>
        <end position="370"/>
    </location>
</feature>
<dbReference type="GO" id="GO:0009898">
    <property type="term" value="C:cytoplasmic side of plasma membrane"/>
    <property type="evidence" value="ECO:0007669"/>
    <property type="project" value="TreeGrafter"/>
</dbReference>
<feature type="coiled-coil region" evidence="1">
    <location>
        <begin position="106"/>
        <end position="133"/>
    </location>
</feature>
<feature type="region of interest" description="Disordered" evidence="2">
    <location>
        <begin position="682"/>
        <end position="720"/>
    </location>
</feature>
<evidence type="ECO:0000256" key="1">
    <source>
        <dbReference type="SAM" id="Coils"/>
    </source>
</evidence>
<sequence length="720" mass="77999">MGTSSNNNVDTVLSNLFQAIVHDLKASSSAWENVCSKASKLSAQLNSVVASLSNFIDAVQVISDHANNVKGCSRDIGAALTRFCLRQKSLENLIRSLANALSDQFVISVEKKAAEWKLRVSEIERQRNRALKKSKQQKKYGDGTENSADHKNRYVEVLNEQRGQFVYFVNALLPILNIEVNLLDEGSHVRQMRDALENTANNCDSQPIIEALLEDLCINADDNSPTNKLSSPTATWHRMLSASRCTGLNTPMTDDMSIDQHYGALKNSYHEQNSLSPTSSTLSTVWPGESMAGSLTRADYCSPQNNYRKMPLQQMSNSLASSTHSQVDSTSIARPHTISSSADMRRPPISANTFVHPAPSSPNSGESGSNCAYYGMTQSPAQSPNSCKPPLPRRQLSTGSSIGGHNQGLYSVPSSQRITASPYSSTMTISSGHPLSISANDLSSPTANISFPMQPNNGTVVLRRQITGNPPNRPVSLSGCSELEEVNNRGRPGDCSTSLIAETLQQIDKLGVELDSYCQTLKPVGNNTAASSTYIATMGDNTSSGVGSSNASLDTLQGQKQTQNEHYSNFTIQNPSNGSHQRPIQNMGQNTLPRMPPTSLPVFSGQNSGNVRPPPPLPQRRNSTITSATPTNPSVADLRTSASNYPPFYLPQPPTPAPVSNSNGIIPGPVNQNQEAMNNSGIKLANAMPPPTRNKQFSSQQRHQQAYQQLFPQQQGYPRV</sequence>
<dbReference type="PANTHER" id="PTHR15708:SF4">
    <property type="entry name" value="FI21477P1-RELATED"/>
    <property type="match status" value="1"/>
</dbReference>
<keyword evidence="5" id="KW-1185">Reference proteome</keyword>
<evidence type="ECO:0000313" key="5">
    <source>
        <dbReference type="Proteomes" id="UP001201812"/>
    </source>
</evidence>
<accession>A0AAD4MY10</accession>
<dbReference type="GO" id="GO:0015629">
    <property type="term" value="C:actin cytoskeleton"/>
    <property type="evidence" value="ECO:0007669"/>
    <property type="project" value="TreeGrafter"/>
</dbReference>
<dbReference type="InterPro" id="IPR030127">
    <property type="entry name" value="MTSS1/MTSS2"/>
</dbReference>
<feature type="region of interest" description="Disordered" evidence="2">
    <location>
        <begin position="316"/>
        <end position="415"/>
    </location>
</feature>
<dbReference type="InterPro" id="IPR013606">
    <property type="entry name" value="I-BAR_dom"/>
</dbReference>
<evidence type="ECO:0000259" key="3">
    <source>
        <dbReference type="Pfam" id="PF08397"/>
    </source>
</evidence>
<dbReference type="Proteomes" id="UP001201812">
    <property type="component" value="Unassembled WGS sequence"/>
</dbReference>
<dbReference type="SUPFAM" id="SSF103657">
    <property type="entry name" value="BAR/IMD domain-like"/>
    <property type="match status" value="1"/>
</dbReference>
<dbReference type="Gene3D" id="1.20.1270.60">
    <property type="entry name" value="Arfaptin homology (AH) domain/BAR domain"/>
    <property type="match status" value="1"/>
</dbReference>
<organism evidence="4 5">
    <name type="scientific">Ditylenchus destructor</name>
    <dbReference type="NCBI Taxonomy" id="166010"/>
    <lineage>
        <taxon>Eukaryota</taxon>
        <taxon>Metazoa</taxon>
        <taxon>Ecdysozoa</taxon>
        <taxon>Nematoda</taxon>
        <taxon>Chromadorea</taxon>
        <taxon>Rhabditida</taxon>
        <taxon>Tylenchina</taxon>
        <taxon>Tylenchomorpha</taxon>
        <taxon>Sphaerularioidea</taxon>
        <taxon>Anguinidae</taxon>
        <taxon>Anguininae</taxon>
        <taxon>Ditylenchus</taxon>
    </lineage>
</organism>
<gene>
    <name evidence="4" type="ORF">DdX_10308</name>
</gene>
<dbReference type="GO" id="GO:0030031">
    <property type="term" value="P:cell projection assembly"/>
    <property type="evidence" value="ECO:0007669"/>
    <property type="project" value="TreeGrafter"/>
</dbReference>
<name>A0AAD4MY10_9BILA</name>